<dbReference type="OrthoDB" id="8680283at2"/>
<protein>
    <submittedName>
        <fullName evidence="3">Sigma-B regulation protein RsbQ</fullName>
    </submittedName>
</protein>
<evidence type="ECO:0000313" key="3">
    <source>
        <dbReference type="EMBL" id="SIT01506.1"/>
    </source>
</evidence>
<dbReference type="Gene3D" id="3.40.50.1820">
    <property type="entry name" value="alpha/beta hydrolase"/>
    <property type="match status" value="1"/>
</dbReference>
<evidence type="ECO:0000259" key="2">
    <source>
        <dbReference type="Pfam" id="PF12697"/>
    </source>
</evidence>
<proteinExistence type="inferred from homology"/>
<dbReference type="RefSeq" id="WP_083950626.1">
    <property type="nucleotide sequence ID" value="NZ_FTOQ01000010.1"/>
</dbReference>
<accession>A0A1N7NT91</accession>
<name>A0A1N7NT91_9RHOB</name>
<dbReference type="STRING" id="633194.SAMN05421759_11035"/>
<dbReference type="Pfam" id="PF12697">
    <property type="entry name" value="Abhydrolase_6"/>
    <property type="match status" value="1"/>
</dbReference>
<dbReference type="EMBL" id="FTOQ01000010">
    <property type="protein sequence ID" value="SIT01506.1"/>
    <property type="molecule type" value="Genomic_DNA"/>
</dbReference>
<evidence type="ECO:0000256" key="1">
    <source>
        <dbReference type="ARBA" id="ARBA00008645"/>
    </source>
</evidence>
<reference evidence="4" key="1">
    <citation type="submission" date="2017-01" db="EMBL/GenBank/DDBJ databases">
        <authorList>
            <person name="Varghese N."/>
            <person name="Submissions S."/>
        </authorList>
    </citation>
    <scope>NUCLEOTIDE SEQUENCE [LARGE SCALE GENOMIC DNA]</scope>
    <source>
        <strain evidence="4">DSM 29430</strain>
    </source>
</reference>
<dbReference type="Proteomes" id="UP000186684">
    <property type="component" value="Unassembled WGS sequence"/>
</dbReference>
<sequence>MVFAHGFGCDQTMWRHVAPQFADRFTVVTFDYVGAGGSDVTAYDPDRYRTLDGYAQDVVEIGHALDLNDAIFVGHSVSAMIGALAAIRAPAMFGTLVMVCPSPRYVDDVGYPGGFSQADIDELIAALEENPLAWSASMAPAIMGTPDQPMLGAELTESFCRLDPRIASDFARAIFSADNRADLPKVAARTLILQCRQDILASEAIGAYVRDHVPDSEMVVLDATGHCPNLSAPDQVVAAMRAFL</sequence>
<gene>
    <name evidence="3" type="ORF">SAMN05421759_11035</name>
</gene>
<feature type="domain" description="AB hydrolase-1" evidence="2">
    <location>
        <begin position="1"/>
        <end position="239"/>
    </location>
</feature>
<evidence type="ECO:0000313" key="4">
    <source>
        <dbReference type="Proteomes" id="UP000186684"/>
    </source>
</evidence>
<dbReference type="InterPro" id="IPR000073">
    <property type="entry name" value="AB_hydrolase_1"/>
</dbReference>
<keyword evidence="4" id="KW-1185">Reference proteome</keyword>
<dbReference type="InterPro" id="IPR029058">
    <property type="entry name" value="AB_hydrolase_fold"/>
</dbReference>
<dbReference type="SUPFAM" id="SSF53474">
    <property type="entry name" value="alpha/beta-Hydrolases"/>
    <property type="match status" value="1"/>
</dbReference>
<dbReference type="AlphaFoldDB" id="A0A1N7NT91"/>
<dbReference type="PANTHER" id="PTHR43039">
    <property type="entry name" value="ESTERASE-RELATED"/>
    <property type="match status" value="1"/>
</dbReference>
<organism evidence="3 4">
    <name type="scientific">Roseivivax lentus</name>
    <dbReference type="NCBI Taxonomy" id="633194"/>
    <lineage>
        <taxon>Bacteria</taxon>
        <taxon>Pseudomonadati</taxon>
        <taxon>Pseudomonadota</taxon>
        <taxon>Alphaproteobacteria</taxon>
        <taxon>Rhodobacterales</taxon>
        <taxon>Roseobacteraceae</taxon>
        <taxon>Roseivivax</taxon>
    </lineage>
</organism>
<comment type="similarity">
    <text evidence="1">Belongs to the AB hydrolase superfamily.</text>
</comment>